<dbReference type="Proteomes" id="UP000319712">
    <property type="component" value="Unassembled WGS sequence"/>
</dbReference>
<feature type="compositionally biased region" description="Polar residues" evidence="1">
    <location>
        <begin position="1"/>
        <end position="21"/>
    </location>
</feature>
<proteinExistence type="predicted"/>
<evidence type="ECO:0000256" key="1">
    <source>
        <dbReference type="SAM" id="MobiDB-lite"/>
    </source>
</evidence>
<sequence length="185" mass="20787">MITAQPFQPSENTHGEYQQRQPQHDKQYNNGNSEASSLTLPGLYAGVGFDLAVPILDSSFERPKLTVNACLIRRVDPRFKPSYSTLRGPNSHRIRLHSMFEGLVRVIQLGFDRSQPRRDKRLVRDRDPVFKISGALPCRLPSLRSLFKRLEPGVKPLGECRHAVSDDRGVGTIHSVFNIGDALAN</sequence>
<dbReference type="AlphaFoldDB" id="A0A521DQF8"/>
<feature type="region of interest" description="Disordered" evidence="1">
    <location>
        <begin position="1"/>
        <end position="34"/>
    </location>
</feature>
<evidence type="ECO:0000313" key="3">
    <source>
        <dbReference type="Proteomes" id="UP000319712"/>
    </source>
</evidence>
<gene>
    <name evidence="2" type="ORF">SAMN06264867_107168</name>
</gene>
<dbReference type="EMBL" id="FXTD01000007">
    <property type="protein sequence ID" value="SMO73170.1"/>
    <property type="molecule type" value="Genomic_DNA"/>
</dbReference>
<keyword evidence="3" id="KW-1185">Reference proteome</keyword>
<organism evidence="2 3">
    <name type="scientific">Halorubrum cibi</name>
    <dbReference type="NCBI Taxonomy" id="413815"/>
    <lineage>
        <taxon>Archaea</taxon>
        <taxon>Methanobacteriati</taxon>
        <taxon>Methanobacteriota</taxon>
        <taxon>Stenosarchaea group</taxon>
        <taxon>Halobacteria</taxon>
        <taxon>Halobacteriales</taxon>
        <taxon>Haloferacaceae</taxon>
        <taxon>Halorubrum</taxon>
    </lineage>
</organism>
<accession>A0A521DQF8</accession>
<name>A0A521DQF8_9EURY</name>
<protein>
    <submittedName>
        <fullName evidence="2">Uncharacterized protein</fullName>
    </submittedName>
</protein>
<reference evidence="2 3" key="1">
    <citation type="submission" date="2017-05" db="EMBL/GenBank/DDBJ databases">
        <authorList>
            <person name="Varghese N."/>
            <person name="Submissions S."/>
        </authorList>
    </citation>
    <scope>NUCLEOTIDE SEQUENCE [LARGE SCALE GENOMIC DNA]</scope>
    <source>
        <strain evidence="2 3">DSM 19504</strain>
    </source>
</reference>
<evidence type="ECO:0000313" key="2">
    <source>
        <dbReference type="EMBL" id="SMO73170.1"/>
    </source>
</evidence>